<dbReference type="EMBL" id="KQ001713">
    <property type="protein sequence ID" value="KJP85748.1"/>
    <property type="molecule type" value="Genomic_DNA"/>
</dbReference>
<feature type="region of interest" description="Disordered" evidence="1">
    <location>
        <begin position="229"/>
        <end position="369"/>
    </location>
</feature>
<feature type="compositionally biased region" description="Basic and acidic residues" evidence="1">
    <location>
        <begin position="436"/>
        <end position="449"/>
    </location>
</feature>
<dbReference type="RefSeq" id="XP_012337651.1">
    <property type="nucleotide sequence ID" value="XM_012482228.1"/>
</dbReference>
<gene>
    <name evidence="4" type="ORF">AK88_04618</name>
</gene>
<name>A0A0D9QFJ1_PLAFR</name>
<keyword evidence="2" id="KW-1133">Transmembrane helix</keyword>
<sequence>MELGQFVQYMVDMDMEALGSNCANVYYKHPQDPNGVERLVTRAGDRIMCKLMSGALFFLYQSNATAKIQGIDHTNDETLREYVRCAILNMFAKFLKQSACDGKWGLWYAWYTVEREMDESMGGVMKRVNCANEVYQNIQAAGWSMEQKIATWLSTDHKLKDRLGKAGVSNICKWELDKDGHIKGRKGTAHVDNTTHMIATNVTKPLTEGIKEILVDIKKEVKETIQRGLHTQQAPGVQGVQTPSPSPPGRSDHGSGESSGSAPAISGANEPATTPSKVPTGAGGASAAKPAPKGTGTQGPGAGQQPPSPPPQQPENTSTSNTGAAAPDTGTGSTTPDKGKEGVLCNEDKDESSIRGPKPTVQADPIDYNLRGHGSVTMVIVTPELPKKCPGNGSETKVDSTESATKAKGPQPPPQKSDISVQDNTREKGASVSTKQENKPVDDTGKDGSTDPASTSPEEKSGHSANPAGGETGSTAHDTDGLGSVHNSSNLWAIGSVPSGDNKADGKGGGPPGLEEYGSGIKCNDNPSDKRCDPQFSITFKPDATSLGGGYGTWTPRDGLNGQPAQSGNVPGPQDKIPGETTDGSGPYPPDLTADILTATTPVLFFLASVIVALLGYSLWKYFAFLGKKRRRTYRTVRDVPSPPLHEDILQHLQRGELPPPDYGYTMVRATRAASTSERRGQRPPRVNRRTILELHLEVLNECEATEWEHVKEHYLQIVVEEFANNLMRDDHRNNTILDVPNSHAALATHDATTRNPPTDIDATNPLPPNEDDPDAWSCMETIQFATARSPPNEDDPDPWSCMETIQFDAPQSRAHSNPEHATPDHTNWINWIHRNTHLLRACTGKTWFNALKTEWKQYLREHMVANEDNAVYGHRQFGQRGNIPSVEMKKDAWNEWVEQQHRQMSVHSDEAWFQHLLHTAQEETESQNGQAPIVDKELEVEQVMAAAHVLRVRDLPRSQPPHEQYYQQKHLIAKLWMLLLASVIEECEVERSVQDRELYVDELLQQL</sequence>
<feature type="compositionally biased region" description="Polar residues" evidence="1">
    <location>
        <begin position="229"/>
        <end position="243"/>
    </location>
</feature>
<feature type="transmembrane region" description="Helical" evidence="2">
    <location>
        <begin position="603"/>
        <end position="625"/>
    </location>
</feature>
<evidence type="ECO:0000256" key="2">
    <source>
        <dbReference type="SAM" id="Phobius"/>
    </source>
</evidence>
<dbReference type="VEuPathDB" id="PlasmoDB:AK88_04618"/>
<evidence type="ECO:0000313" key="4">
    <source>
        <dbReference type="EMBL" id="KJP85748.1"/>
    </source>
</evidence>
<dbReference type="GeneID" id="24269932"/>
<dbReference type="OrthoDB" id="375150at2759"/>
<dbReference type="Proteomes" id="UP000054561">
    <property type="component" value="Unassembled WGS sequence"/>
</dbReference>
<organism evidence="4 5">
    <name type="scientific">Plasmodium fragile</name>
    <dbReference type="NCBI Taxonomy" id="5857"/>
    <lineage>
        <taxon>Eukaryota</taxon>
        <taxon>Sar</taxon>
        <taxon>Alveolata</taxon>
        <taxon>Apicomplexa</taxon>
        <taxon>Aconoidasida</taxon>
        <taxon>Haemosporida</taxon>
        <taxon>Plasmodiidae</taxon>
        <taxon>Plasmodium</taxon>
        <taxon>Plasmodium (Plasmodium)</taxon>
    </lineage>
</organism>
<feature type="region of interest" description="Disordered" evidence="1">
    <location>
        <begin position="382"/>
        <end position="528"/>
    </location>
</feature>
<evidence type="ECO:0000256" key="1">
    <source>
        <dbReference type="SAM" id="MobiDB-lite"/>
    </source>
</evidence>
<dbReference type="InterPro" id="IPR024288">
    <property type="entry name" value="SICA_C"/>
</dbReference>
<accession>A0A0D9QFJ1</accession>
<feature type="region of interest" description="Disordered" evidence="1">
    <location>
        <begin position="543"/>
        <end position="586"/>
    </location>
</feature>
<proteinExistence type="predicted"/>
<evidence type="ECO:0000259" key="3">
    <source>
        <dbReference type="Pfam" id="PF12879"/>
    </source>
</evidence>
<dbReference type="Pfam" id="PF12879">
    <property type="entry name" value="SICA_C"/>
    <property type="match status" value="1"/>
</dbReference>
<keyword evidence="2" id="KW-0812">Transmembrane</keyword>
<feature type="domain" description="Schizont-infected cell agglutination C-terminal" evidence="3">
    <location>
        <begin position="621"/>
        <end position="730"/>
    </location>
</feature>
<dbReference type="AlphaFoldDB" id="A0A0D9QFJ1"/>
<evidence type="ECO:0000313" key="5">
    <source>
        <dbReference type="Proteomes" id="UP000054561"/>
    </source>
</evidence>
<keyword evidence="2" id="KW-0472">Membrane</keyword>
<feature type="compositionally biased region" description="Low complexity" evidence="1">
    <location>
        <begin position="285"/>
        <end position="295"/>
    </location>
</feature>
<protein>
    <recommendedName>
        <fullName evidence="3">Schizont-infected cell agglutination C-terminal domain-containing protein</fullName>
    </recommendedName>
</protein>
<reference evidence="4 5" key="1">
    <citation type="submission" date="2014-03" db="EMBL/GenBank/DDBJ databases">
        <title>The Genome Sequence of Plasmodium fragile nilgiri.</title>
        <authorList>
            <consortium name="The Broad Institute Genomics Platform"/>
            <consortium name="The Broad Institute Genome Sequencing Center for Infectious Disease"/>
            <person name="Neafsey D."/>
            <person name="Duraisingh M."/>
            <person name="Young S.K."/>
            <person name="Zeng Q."/>
            <person name="Gargeya S."/>
            <person name="Abouelleil A."/>
            <person name="Alvarado L."/>
            <person name="Chapman S.B."/>
            <person name="Gainer-Dewar J."/>
            <person name="Goldberg J."/>
            <person name="Griggs A."/>
            <person name="Gujja S."/>
            <person name="Hansen M."/>
            <person name="Howarth C."/>
            <person name="Imamovic A."/>
            <person name="Larimer J."/>
            <person name="Pearson M."/>
            <person name="Poon T.W."/>
            <person name="Priest M."/>
            <person name="Roberts A."/>
            <person name="Saif S."/>
            <person name="Shea T."/>
            <person name="Sykes S."/>
            <person name="Wortman J."/>
            <person name="Nusbaum C."/>
            <person name="Birren B."/>
        </authorList>
    </citation>
    <scope>NUCLEOTIDE SEQUENCE [LARGE SCALE GENOMIC DNA]</scope>
    <source>
        <strain evidence="5">nilgiri</strain>
    </source>
</reference>
<keyword evidence="5" id="KW-1185">Reference proteome</keyword>